<reference evidence="3" key="1">
    <citation type="submission" date="2009-09" db="EMBL/GenBank/DDBJ databases">
        <title>The complete genome of Nakamurella multipartita DSM 44233.</title>
        <authorList>
            <consortium name="US DOE Joint Genome Institute (JGI-PGF)"/>
            <person name="Lucas S."/>
            <person name="Copeland A."/>
            <person name="Lapidus A."/>
            <person name="Glavina del Rio T."/>
            <person name="Dalin E."/>
            <person name="Tice H."/>
            <person name="Bruce D."/>
            <person name="Goodwin L."/>
            <person name="Pitluck S."/>
            <person name="Kyrpides N."/>
            <person name="Mavromatis K."/>
            <person name="Ivanova N."/>
            <person name="Ovchinnikova G."/>
            <person name="Sims D."/>
            <person name="Meincke L."/>
            <person name="Brettin T."/>
            <person name="Detter J.C."/>
            <person name="Han C."/>
            <person name="Larimer F."/>
            <person name="Land M."/>
            <person name="Hauser L."/>
            <person name="Markowitz V."/>
            <person name="Cheng J.-F."/>
            <person name="Hugenholtz P."/>
            <person name="Woyke T."/>
            <person name="Wu D."/>
            <person name="Klenk H.-P."/>
            <person name="Eisen J.A."/>
        </authorList>
    </citation>
    <scope>NUCLEOTIDE SEQUENCE [LARGE SCALE GENOMIC DNA]</scope>
    <source>
        <strain evidence="3">ATCC 700099 / DSM 44233 / CIP 104796 / JCM 9543 / NBRC 105858 / Y-104</strain>
    </source>
</reference>
<dbReference type="InterPro" id="IPR037401">
    <property type="entry name" value="SnoaL-like"/>
</dbReference>
<protein>
    <recommendedName>
        <fullName evidence="1">SnoaL-like domain-containing protein</fullName>
    </recommendedName>
</protein>
<dbReference type="Gene3D" id="3.10.450.50">
    <property type="match status" value="1"/>
</dbReference>
<name>C8X7N2_NAKMY</name>
<dbReference type="EMBL" id="CP001737">
    <property type="protein sequence ID" value="ACV78985.1"/>
    <property type="molecule type" value="Genomic_DNA"/>
</dbReference>
<evidence type="ECO:0000259" key="1">
    <source>
        <dbReference type="Pfam" id="PF12680"/>
    </source>
</evidence>
<dbReference type="Proteomes" id="UP000002218">
    <property type="component" value="Chromosome"/>
</dbReference>
<sequence length="128" mass="14144">MAHDDDLLDLLARHTDAWNRHDIDALMSLFADDCVFEASGGPEVCGTRYAGVAAVRQGFLEVLTSMPDAQWGGGRHRVIGPDDGVSEWTLTGTLADGRRVEVNGCDFLTVREGKIIRKNSFRKQRPPF</sequence>
<reference evidence="2 3" key="2">
    <citation type="journal article" date="2010" name="Stand. Genomic Sci.">
        <title>Complete genome sequence of Nakamurella multipartita type strain (Y-104).</title>
        <authorList>
            <person name="Tice H."/>
            <person name="Mayilraj S."/>
            <person name="Sims D."/>
            <person name="Lapidus A."/>
            <person name="Nolan M."/>
            <person name="Lucas S."/>
            <person name="Glavina Del Rio T."/>
            <person name="Copeland A."/>
            <person name="Cheng J.F."/>
            <person name="Meincke L."/>
            <person name="Bruce D."/>
            <person name="Goodwin L."/>
            <person name="Pitluck S."/>
            <person name="Ivanova N."/>
            <person name="Mavromatis K."/>
            <person name="Ovchinnikova G."/>
            <person name="Pati A."/>
            <person name="Chen A."/>
            <person name="Palaniappan K."/>
            <person name="Land M."/>
            <person name="Hauser L."/>
            <person name="Chang Y.J."/>
            <person name="Jeffries C.D."/>
            <person name="Detter J.C."/>
            <person name="Brettin T."/>
            <person name="Rohde M."/>
            <person name="Goker M."/>
            <person name="Bristow J."/>
            <person name="Eisen J.A."/>
            <person name="Markowitz V."/>
            <person name="Hugenholtz P."/>
            <person name="Kyrpides N.C."/>
            <person name="Klenk H.P."/>
            <person name="Chen F."/>
        </authorList>
    </citation>
    <scope>NUCLEOTIDE SEQUENCE [LARGE SCALE GENOMIC DNA]</scope>
    <source>
        <strain evidence="3">ATCC 700099 / DSM 44233 / CIP 104796 / JCM 9543 / NBRC 105858 / Y-104</strain>
    </source>
</reference>
<keyword evidence="3" id="KW-1185">Reference proteome</keyword>
<dbReference type="HOGENOM" id="CLU_155955_0_0_11"/>
<dbReference type="RefSeq" id="WP_015747866.1">
    <property type="nucleotide sequence ID" value="NC_013235.1"/>
</dbReference>
<dbReference type="InterPro" id="IPR032710">
    <property type="entry name" value="NTF2-like_dom_sf"/>
</dbReference>
<organism evidence="2 3">
    <name type="scientific">Nakamurella multipartita (strain ATCC 700099 / DSM 44233 / CIP 104796 / JCM 9543 / NBRC 105858 / Y-104)</name>
    <name type="common">Microsphaera multipartita</name>
    <dbReference type="NCBI Taxonomy" id="479431"/>
    <lineage>
        <taxon>Bacteria</taxon>
        <taxon>Bacillati</taxon>
        <taxon>Actinomycetota</taxon>
        <taxon>Actinomycetes</taxon>
        <taxon>Nakamurellales</taxon>
        <taxon>Nakamurellaceae</taxon>
        <taxon>Nakamurella</taxon>
    </lineage>
</organism>
<evidence type="ECO:0000313" key="3">
    <source>
        <dbReference type="Proteomes" id="UP000002218"/>
    </source>
</evidence>
<dbReference type="InParanoid" id="C8X7N2"/>
<evidence type="ECO:0000313" key="2">
    <source>
        <dbReference type="EMBL" id="ACV78985.1"/>
    </source>
</evidence>
<gene>
    <name evidence="2" type="ordered locus">Namu_2636</name>
</gene>
<dbReference type="AlphaFoldDB" id="C8X7N2"/>
<dbReference type="Pfam" id="PF12680">
    <property type="entry name" value="SnoaL_2"/>
    <property type="match status" value="1"/>
</dbReference>
<proteinExistence type="predicted"/>
<dbReference type="STRING" id="479431.Namu_2636"/>
<accession>C8X7N2</accession>
<dbReference type="SUPFAM" id="SSF54427">
    <property type="entry name" value="NTF2-like"/>
    <property type="match status" value="1"/>
</dbReference>
<feature type="domain" description="SnoaL-like" evidence="1">
    <location>
        <begin position="12"/>
        <end position="117"/>
    </location>
</feature>
<dbReference type="OrthoDB" id="333383at2"/>
<dbReference type="eggNOG" id="COG3631">
    <property type="taxonomic scope" value="Bacteria"/>
</dbReference>
<dbReference type="KEGG" id="nml:Namu_2636"/>